<name>A0ABV5HRC8_9VIBR</name>
<dbReference type="Pfam" id="PF11692">
    <property type="entry name" value="DUF3289"/>
    <property type="match status" value="1"/>
</dbReference>
<organism evidence="1 2">
    <name type="scientific">Vibrio olivae</name>
    <dbReference type="NCBI Taxonomy" id="1243002"/>
    <lineage>
        <taxon>Bacteria</taxon>
        <taxon>Pseudomonadati</taxon>
        <taxon>Pseudomonadota</taxon>
        <taxon>Gammaproteobacteria</taxon>
        <taxon>Vibrionales</taxon>
        <taxon>Vibrionaceae</taxon>
        <taxon>Vibrio</taxon>
    </lineage>
</organism>
<dbReference type="RefSeq" id="WP_390195138.1">
    <property type="nucleotide sequence ID" value="NZ_JBHMEP010000006.1"/>
</dbReference>
<evidence type="ECO:0000313" key="2">
    <source>
        <dbReference type="Proteomes" id="UP001589645"/>
    </source>
</evidence>
<comment type="caution">
    <text evidence="1">The sequence shown here is derived from an EMBL/GenBank/DDBJ whole genome shotgun (WGS) entry which is preliminary data.</text>
</comment>
<evidence type="ECO:0000313" key="1">
    <source>
        <dbReference type="EMBL" id="MFB9136733.1"/>
    </source>
</evidence>
<proteinExistence type="predicted"/>
<keyword evidence="2" id="KW-1185">Reference proteome</keyword>
<reference evidence="1 2" key="1">
    <citation type="submission" date="2024-09" db="EMBL/GenBank/DDBJ databases">
        <authorList>
            <person name="Sun Q."/>
            <person name="Mori K."/>
        </authorList>
    </citation>
    <scope>NUCLEOTIDE SEQUENCE [LARGE SCALE GENOMIC DNA]</scope>
    <source>
        <strain evidence="1 2">CECT 8064</strain>
    </source>
</reference>
<sequence length="403" mass="46979">MTSQSDDFNYPFPPKHHKGYWITAPMTYEEAVQAFHAQSEKDQMMMKNPVGNSPAKTESHDFPFPPKRSMFWENDTSYDVGYDEAVNLFSGQDPTKQSMMANPLMSQAEQGLADRQQEVRDRILQTKEERLSNDTWLPVQAEYPVLIYETQRQMNDESAPDMLFGDESKQKIQNYGYNQPFRGYYSEREGYHMPGEDQFTLSVQEHLSRMRSLASAFSWTGVTKDVYDEMVDKFEENQGGHFTSVLLDEALKEHSTTKVFHNKLKEIISNHLFKNQYSLNESILNESSTELSDSNSGVSLPKFNEDIDIYNGTVLCVHDVWAVKVYADKLEYLNNKIRGTLRYEIQDHFGLDSPDVNHPSPFGNWLNKYELSKGFRSWYILQHYANYAFRPFFTDINFMLELR</sequence>
<dbReference type="EMBL" id="JBHMEP010000006">
    <property type="protein sequence ID" value="MFB9136733.1"/>
    <property type="molecule type" value="Genomic_DNA"/>
</dbReference>
<accession>A0ABV5HRC8</accession>
<dbReference type="InterPro" id="IPR017483">
    <property type="entry name" value="CHP03034"/>
</dbReference>
<gene>
    <name evidence="1" type="ORF">ACFFUV_17330</name>
</gene>
<dbReference type="Proteomes" id="UP001589645">
    <property type="component" value="Unassembled WGS sequence"/>
</dbReference>
<protein>
    <submittedName>
        <fullName evidence="1">DUF3289 family protein</fullName>
    </submittedName>
</protein>